<keyword evidence="6" id="KW-0808">Transferase</keyword>
<evidence type="ECO:0000256" key="14">
    <source>
        <dbReference type="PROSITE-ProRule" id="PRU00339"/>
    </source>
</evidence>
<evidence type="ECO:0000313" key="15">
    <source>
        <dbReference type="EMBL" id="KAK6638691.1"/>
    </source>
</evidence>
<keyword evidence="8" id="KW-0460">Magnesium</keyword>
<dbReference type="InterPro" id="IPR019734">
    <property type="entry name" value="TPR_rpt"/>
</dbReference>
<dbReference type="AlphaFoldDB" id="A0AAN8PM03"/>
<dbReference type="SUPFAM" id="SSF48439">
    <property type="entry name" value="Protein prenylyltransferase"/>
    <property type="match status" value="1"/>
</dbReference>
<evidence type="ECO:0000256" key="12">
    <source>
        <dbReference type="ARBA" id="ARBA00043086"/>
    </source>
</evidence>
<evidence type="ECO:0000256" key="2">
    <source>
        <dbReference type="ARBA" id="ARBA00006734"/>
    </source>
</evidence>
<dbReference type="EMBL" id="JAWJWE010000003">
    <property type="protein sequence ID" value="KAK6638691.1"/>
    <property type="molecule type" value="Genomic_DNA"/>
</dbReference>
<keyword evidence="5" id="KW-0637">Prenyltransferase</keyword>
<reference evidence="15 16" key="1">
    <citation type="submission" date="2023-10" db="EMBL/GenBank/DDBJ databases">
        <title>Genomes of two closely related lineages of the louse Polyplax serrata with different host specificities.</title>
        <authorList>
            <person name="Martinu J."/>
            <person name="Tarabai H."/>
            <person name="Stefka J."/>
            <person name="Hypsa V."/>
        </authorList>
    </citation>
    <scope>NUCLEOTIDE SEQUENCE [LARGE SCALE GENOMIC DNA]</scope>
    <source>
        <strain evidence="15">HR10_N</strain>
    </source>
</reference>
<dbReference type="PROSITE" id="PS51147">
    <property type="entry name" value="PFTA"/>
    <property type="match status" value="5"/>
</dbReference>
<dbReference type="GO" id="GO:0005953">
    <property type="term" value="C:CAAX-protein geranylgeranyltransferase complex"/>
    <property type="evidence" value="ECO:0007669"/>
    <property type="project" value="TreeGrafter"/>
</dbReference>
<dbReference type="PANTHER" id="PTHR11129">
    <property type="entry name" value="PROTEIN FARNESYLTRANSFERASE ALPHA SUBUNIT/RAB GERANYLGERANYL TRANSFERASE ALPHA SUBUNIT"/>
    <property type="match status" value="1"/>
</dbReference>
<evidence type="ECO:0000313" key="16">
    <source>
        <dbReference type="Proteomes" id="UP001372834"/>
    </source>
</evidence>
<evidence type="ECO:0000256" key="8">
    <source>
        <dbReference type="ARBA" id="ARBA00022842"/>
    </source>
</evidence>
<evidence type="ECO:0000256" key="11">
    <source>
        <dbReference type="ARBA" id="ARBA00042436"/>
    </source>
</evidence>
<dbReference type="InterPro" id="IPR002088">
    <property type="entry name" value="Prenyl_trans_a"/>
</dbReference>
<evidence type="ECO:0000256" key="3">
    <source>
        <dbReference type="ARBA" id="ARBA00012700"/>
    </source>
</evidence>
<name>A0AAN8PM03_POLSC</name>
<evidence type="ECO:0000256" key="4">
    <source>
        <dbReference type="ARBA" id="ARBA00012702"/>
    </source>
</evidence>
<dbReference type="EC" id="2.5.1.59" evidence="3"/>
<sequence length="345" mass="41522">MTDKNNELPSVNDKDWIFYKDREEWADVEPVPQNDGEYPVVSISYTDRFVDVYDYFRAILKSQEKSERALELTRNALELNPANYTVWQYRRDLLKYLKKDLLEELHYTRSMIEANEKNYQVWHHRRVIVQWLQDPSHELRFTEIILASDAKNYHAWQYRQWVIKTFNLYNNELEFVERLLEDDVRNNSAWNQRYFVIKGTTNFTPNVLQKEVDFTIGKINLVVSNESAWNYLRMLMSHCIVQSDIHEKVCNFCKDLYHNKSTNPFLLAYLVDLCDEMIQLNLDNSFFNIKLALQVKMYKSRYLGMESLCELLENKYDKIRCHYWSYIARTLSSKYDKMVECTTPS</sequence>
<protein>
    <recommendedName>
        <fullName evidence="9">Protein farnesyltransferase/geranylgeranyltransferase type-1 subunit alpha</fullName>
        <ecNumber evidence="4">2.5.1.58</ecNumber>
        <ecNumber evidence="3">2.5.1.59</ecNumber>
    </recommendedName>
    <alternativeName>
        <fullName evidence="12">CAAX farnesyltransferase subunit alpha</fullName>
    </alternativeName>
    <alternativeName>
        <fullName evidence="11">FTase-alpha</fullName>
    </alternativeName>
    <alternativeName>
        <fullName evidence="10">Ras proteins prenyltransferase subunit alpha</fullName>
    </alternativeName>
    <alternativeName>
        <fullName evidence="13">Type I protein geranyl-geranyltransferase subunit alpha</fullName>
    </alternativeName>
</protein>
<evidence type="ECO:0000256" key="1">
    <source>
        <dbReference type="ARBA" id="ARBA00001946"/>
    </source>
</evidence>
<dbReference type="EC" id="2.5.1.58" evidence="4"/>
<dbReference type="GO" id="GO:0005965">
    <property type="term" value="C:protein farnesyltransferase complex"/>
    <property type="evidence" value="ECO:0007669"/>
    <property type="project" value="TreeGrafter"/>
</dbReference>
<evidence type="ECO:0000256" key="13">
    <source>
        <dbReference type="ARBA" id="ARBA00043219"/>
    </source>
</evidence>
<dbReference type="PROSITE" id="PS50005">
    <property type="entry name" value="TPR"/>
    <property type="match status" value="1"/>
</dbReference>
<organism evidence="15 16">
    <name type="scientific">Polyplax serrata</name>
    <name type="common">Common mouse louse</name>
    <dbReference type="NCBI Taxonomy" id="468196"/>
    <lineage>
        <taxon>Eukaryota</taxon>
        <taxon>Metazoa</taxon>
        <taxon>Ecdysozoa</taxon>
        <taxon>Arthropoda</taxon>
        <taxon>Hexapoda</taxon>
        <taxon>Insecta</taxon>
        <taxon>Pterygota</taxon>
        <taxon>Neoptera</taxon>
        <taxon>Paraneoptera</taxon>
        <taxon>Psocodea</taxon>
        <taxon>Troctomorpha</taxon>
        <taxon>Phthiraptera</taxon>
        <taxon>Anoplura</taxon>
        <taxon>Polyplacidae</taxon>
        <taxon>Polyplax</taxon>
    </lineage>
</organism>
<dbReference type="PANTHER" id="PTHR11129:SF1">
    <property type="entry name" value="PROTEIN FARNESYLTRANSFERASE_GERANYLGERANYLTRANSFERASE TYPE-1 SUBUNIT ALPHA"/>
    <property type="match status" value="1"/>
</dbReference>
<proteinExistence type="inferred from homology"/>
<feature type="repeat" description="TPR" evidence="14">
    <location>
        <begin position="50"/>
        <end position="83"/>
    </location>
</feature>
<evidence type="ECO:0000256" key="7">
    <source>
        <dbReference type="ARBA" id="ARBA00022737"/>
    </source>
</evidence>
<accession>A0AAN8PM03</accession>
<dbReference type="GO" id="GO:0004660">
    <property type="term" value="F:protein farnesyltransferase activity"/>
    <property type="evidence" value="ECO:0007669"/>
    <property type="project" value="UniProtKB-EC"/>
</dbReference>
<gene>
    <name evidence="15" type="ORF">RUM43_006958</name>
</gene>
<dbReference type="Proteomes" id="UP001372834">
    <property type="component" value="Unassembled WGS sequence"/>
</dbReference>
<dbReference type="Gene3D" id="1.25.40.120">
    <property type="entry name" value="Protein prenylyltransferase"/>
    <property type="match status" value="1"/>
</dbReference>
<comment type="cofactor">
    <cofactor evidence="1">
        <name>Mg(2+)</name>
        <dbReference type="ChEBI" id="CHEBI:18420"/>
    </cofactor>
</comment>
<evidence type="ECO:0000256" key="6">
    <source>
        <dbReference type="ARBA" id="ARBA00022679"/>
    </source>
</evidence>
<comment type="similarity">
    <text evidence="2">Belongs to the protein prenyltransferase subunit alpha family.</text>
</comment>
<evidence type="ECO:0000256" key="9">
    <source>
        <dbReference type="ARBA" id="ARBA00040965"/>
    </source>
</evidence>
<keyword evidence="14" id="KW-0802">TPR repeat</keyword>
<dbReference type="Pfam" id="PF01239">
    <property type="entry name" value="PPTA"/>
    <property type="match status" value="5"/>
</dbReference>
<comment type="caution">
    <text evidence="15">The sequence shown here is derived from an EMBL/GenBank/DDBJ whole genome shotgun (WGS) entry which is preliminary data.</text>
</comment>
<evidence type="ECO:0000256" key="10">
    <source>
        <dbReference type="ARBA" id="ARBA00041392"/>
    </source>
</evidence>
<keyword evidence="7" id="KW-0677">Repeat</keyword>
<dbReference type="GO" id="GO:0004662">
    <property type="term" value="F:CAAX-protein geranylgeranyltransferase activity"/>
    <property type="evidence" value="ECO:0007669"/>
    <property type="project" value="UniProtKB-EC"/>
</dbReference>
<evidence type="ECO:0000256" key="5">
    <source>
        <dbReference type="ARBA" id="ARBA00022602"/>
    </source>
</evidence>